<dbReference type="Pfam" id="PF00106">
    <property type="entry name" value="adh_short"/>
    <property type="match status" value="1"/>
</dbReference>
<dbReference type="AlphaFoldDB" id="K5V765"/>
<dbReference type="PANTHER" id="PTHR43975">
    <property type="entry name" value="ZGC:101858"/>
    <property type="match status" value="1"/>
</dbReference>
<sequence>MSTIYGFKDLEVTNQHRIYPTIDPTTHFKKKTYKDKVVLVTGASRGIGRDVARYYALAGASVAIVSRHQAALEEVKAAILQEVPGAKILVFAVDVKDFDAANAAVNATVRQFGHLDILVAGAAAVTPAVGAQKIGEKDPLEWWNTFEVNVRGTFNFVRSAIPQLEQSQGYVVAVTAGSAHMIFPGSSDYCISKQAVDRIVQFVVAEHPRVKALAFHPGLIETELSRRFGIEFKRPDTTELPAATLLHLTSGQADWLSGKYFSANWDLEEVEKKWKDKIIKEDALVSRLNTPS</sequence>
<dbReference type="HOGENOM" id="CLU_010194_8_0_1"/>
<dbReference type="CDD" id="cd05233">
    <property type="entry name" value="SDR_c"/>
    <property type="match status" value="1"/>
</dbReference>
<protein>
    <recommendedName>
        <fullName evidence="3">NAD-P-binding protein</fullName>
    </recommendedName>
</protein>
<evidence type="ECO:0000313" key="1">
    <source>
        <dbReference type="EMBL" id="EKM58601.1"/>
    </source>
</evidence>
<dbReference type="InterPro" id="IPR002347">
    <property type="entry name" value="SDR_fam"/>
</dbReference>
<dbReference type="GeneID" id="18912601"/>
<keyword evidence="2" id="KW-1185">Reference proteome</keyword>
<evidence type="ECO:0008006" key="3">
    <source>
        <dbReference type="Google" id="ProtNLM"/>
    </source>
</evidence>
<reference evidence="1 2" key="1">
    <citation type="journal article" date="2012" name="BMC Genomics">
        <title>Comparative genomics of the white-rot fungi, Phanerochaete carnosa and P. chrysosporium, to elucidate the genetic basis of the distinct wood types they colonize.</title>
        <authorList>
            <person name="Suzuki H."/>
            <person name="MacDonald J."/>
            <person name="Syed K."/>
            <person name="Salamov A."/>
            <person name="Hori C."/>
            <person name="Aerts A."/>
            <person name="Henrissat B."/>
            <person name="Wiebenga A."/>
            <person name="vanKuyk P.A."/>
            <person name="Barry K."/>
            <person name="Lindquist E."/>
            <person name="LaButti K."/>
            <person name="Lapidus A."/>
            <person name="Lucas S."/>
            <person name="Coutinho P."/>
            <person name="Gong Y."/>
            <person name="Samejima M."/>
            <person name="Mahadevan R."/>
            <person name="Abou-Zaid M."/>
            <person name="de Vries R.P."/>
            <person name="Igarashi K."/>
            <person name="Yadav J.S."/>
            <person name="Grigoriev I.V."/>
            <person name="Master E.R."/>
        </authorList>
    </citation>
    <scope>NUCLEOTIDE SEQUENCE [LARGE SCALE GENOMIC DNA]</scope>
    <source>
        <strain evidence="1 2">HHB-10118-sp</strain>
    </source>
</reference>
<evidence type="ECO:0000313" key="2">
    <source>
        <dbReference type="Proteomes" id="UP000008370"/>
    </source>
</evidence>
<dbReference type="EMBL" id="JH930470">
    <property type="protein sequence ID" value="EKM58601.1"/>
    <property type="molecule type" value="Genomic_DNA"/>
</dbReference>
<dbReference type="RefSeq" id="XP_007393907.1">
    <property type="nucleotide sequence ID" value="XM_007393845.1"/>
</dbReference>
<gene>
    <name evidence="1" type="ORF">PHACADRAFT_207415</name>
</gene>
<dbReference type="PRINTS" id="PR00081">
    <property type="entry name" value="GDHRDH"/>
</dbReference>
<proteinExistence type="predicted"/>
<dbReference type="KEGG" id="pco:PHACADRAFT_207415"/>
<dbReference type="InterPro" id="IPR036291">
    <property type="entry name" value="NAD(P)-bd_dom_sf"/>
</dbReference>
<dbReference type="Gene3D" id="3.40.50.720">
    <property type="entry name" value="NAD(P)-binding Rossmann-like Domain"/>
    <property type="match status" value="1"/>
</dbReference>
<organism evidence="1 2">
    <name type="scientific">Phanerochaete carnosa (strain HHB-10118-sp)</name>
    <name type="common">White-rot fungus</name>
    <name type="synonym">Peniophora carnosa</name>
    <dbReference type="NCBI Taxonomy" id="650164"/>
    <lineage>
        <taxon>Eukaryota</taxon>
        <taxon>Fungi</taxon>
        <taxon>Dikarya</taxon>
        <taxon>Basidiomycota</taxon>
        <taxon>Agaricomycotina</taxon>
        <taxon>Agaricomycetes</taxon>
        <taxon>Polyporales</taxon>
        <taxon>Phanerochaetaceae</taxon>
        <taxon>Phanerochaete</taxon>
    </lineage>
</organism>
<name>K5V765_PHACS</name>
<dbReference type="PANTHER" id="PTHR43975:SF2">
    <property type="entry name" value="EG:BACR7A4.14 PROTEIN-RELATED"/>
    <property type="match status" value="1"/>
</dbReference>
<dbReference type="SUPFAM" id="SSF51735">
    <property type="entry name" value="NAD(P)-binding Rossmann-fold domains"/>
    <property type="match status" value="1"/>
</dbReference>
<dbReference type="OrthoDB" id="1933717at2759"/>
<dbReference type="Proteomes" id="UP000008370">
    <property type="component" value="Unassembled WGS sequence"/>
</dbReference>
<accession>K5V765</accession>
<dbReference type="InParanoid" id="K5V765"/>